<sequence length="113" mass="12826">MSYDVTLLVGYGEYPFYYDHPRDETTDHSIEEAGEDLGLSAELVRELWVWDDEFQQTYNPIDGRRSAFPAAEAERSWVERGRGLAERVGRESAVIARIEYRGFGGVAPGTCVF</sequence>
<organism evidence="1 2">
    <name type="scientific">Actinoalloteichus fjordicus</name>
    <dbReference type="NCBI Taxonomy" id="1612552"/>
    <lineage>
        <taxon>Bacteria</taxon>
        <taxon>Bacillati</taxon>
        <taxon>Actinomycetota</taxon>
        <taxon>Actinomycetes</taxon>
        <taxon>Pseudonocardiales</taxon>
        <taxon>Pseudonocardiaceae</taxon>
        <taxon>Actinoalloteichus</taxon>
    </lineage>
</organism>
<dbReference type="KEGG" id="acad:UA74_26285"/>
<dbReference type="EMBL" id="CP016076">
    <property type="protein sequence ID" value="APU17262.1"/>
    <property type="molecule type" value="Genomic_DNA"/>
</dbReference>
<proteinExistence type="predicted"/>
<accession>A0AAC9LGP2</accession>
<evidence type="ECO:0000313" key="1">
    <source>
        <dbReference type="EMBL" id="APU17262.1"/>
    </source>
</evidence>
<evidence type="ECO:0000313" key="2">
    <source>
        <dbReference type="Proteomes" id="UP000185511"/>
    </source>
</evidence>
<dbReference type="Proteomes" id="UP000185511">
    <property type="component" value="Chromosome"/>
</dbReference>
<name>A0AAC9LGP2_9PSEU</name>
<dbReference type="AlphaFoldDB" id="A0AAC9LGP2"/>
<gene>
    <name evidence="1" type="ORF">UA74_26285</name>
</gene>
<protein>
    <submittedName>
        <fullName evidence="1">Uncharacterized protein</fullName>
    </submittedName>
</protein>
<keyword evidence="2" id="KW-1185">Reference proteome</keyword>
<reference evidence="2" key="1">
    <citation type="submission" date="2016-06" db="EMBL/GenBank/DDBJ databases">
        <title>Complete genome sequence of Actinoalloteichus fjordicus DSM 46855 (=ADI127-17), type strain of the new species Actinoalloteichus fjordicus.</title>
        <authorList>
            <person name="Ruckert C."/>
            <person name="Nouioui I."/>
            <person name="Willmese J."/>
            <person name="van Wezel G."/>
            <person name="Klenk H.-P."/>
            <person name="Kalinowski J."/>
            <person name="Zotchev S.B."/>
        </authorList>
    </citation>
    <scope>NUCLEOTIDE SEQUENCE [LARGE SCALE GENOMIC DNA]</scope>
    <source>
        <strain evidence="2">ADI127-7</strain>
    </source>
</reference>
<dbReference type="RefSeq" id="WP_075742644.1">
    <property type="nucleotide sequence ID" value="NZ_CP016076.1"/>
</dbReference>